<feature type="compositionally biased region" description="Gly residues" evidence="1">
    <location>
        <begin position="207"/>
        <end position="223"/>
    </location>
</feature>
<dbReference type="PROSITE" id="PS00571">
    <property type="entry name" value="AMIDASES"/>
    <property type="match status" value="1"/>
</dbReference>
<gene>
    <name evidence="3" type="ORF">GCM10012287_05390</name>
</gene>
<keyword evidence="4" id="KW-1185">Reference proteome</keyword>
<evidence type="ECO:0000313" key="3">
    <source>
        <dbReference type="EMBL" id="GGO43085.1"/>
    </source>
</evidence>
<evidence type="ECO:0000256" key="1">
    <source>
        <dbReference type="SAM" id="MobiDB-lite"/>
    </source>
</evidence>
<dbReference type="EMBL" id="BMMP01000002">
    <property type="protein sequence ID" value="GGO43085.1"/>
    <property type="molecule type" value="Genomic_DNA"/>
</dbReference>
<evidence type="ECO:0000259" key="2">
    <source>
        <dbReference type="Pfam" id="PF01425"/>
    </source>
</evidence>
<accession>A0ABQ2LT99</accession>
<comment type="caution">
    <text evidence="3">The sequence shown here is derived from an EMBL/GenBank/DDBJ whole genome shotgun (WGS) entry which is preliminary data.</text>
</comment>
<dbReference type="PANTHER" id="PTHR46310:SF7">
    <property type="entry name" value="AMIDASE 1"/>
    <property type="match status" value="1"/>
</dbReference>
<dbReference type="SUPFAM" id="SSF75304">
    <property type="entry name" value="Amidase signature (AS) enzymes"/>
    <property type="match status" value="1"/>
</dbReference>
<proteinExistence type="predicted"/>
<dbReference type="Pfam" id="PF01425">
    <property type="entry name" value="Amidase"/>
    <property type="match status" value="1"/>
</dbReference>
<sequence length="429" mass="44009">MTMQTDSEKAVWRERGAPLVAPAAAGPLSGVRLAVKDVHAVAGHRMGAGNPYWLEEAEPETRNSWAVQALLDAGAEVTGIAQTDELTYSLDGTNAHYGTPPNPAAPGRIPGGSSSGPASAVALREADAGLGSDTAGSIRVPASYCGLYGMRPTHGAVPVTGMLPLAPRFDTVGWLARDAETLLRVGDALLPPAEDAGRDEQQRSGRGDGGVTGTGRGVAGPEGGVPFHTALIDESLLAPADDAVREGFAPAVEELAERTGLRVETYPLLGPEGADCELRAGAFSAVQAVQVWENDGEWVASHPDALGTGVAERFAWASAVTRERAERAAQSVRATALGLDAALSPGTLLMLPAAAGPAPRVDSTSAERDDVRRRTIQLTCLAGIGGLPCVVLPGMTAGGLPVGLCAVAARGQDRALLRLALAGGVRRED</sequence>
<dbReference type="RefSeq" id="WP_229711540.1">
    <property type="nucleotide sequence ID" value="NZ_BMMP01000002.1"/>
</dbReference>
<feature type="domain" description="Amidase" evidence="2">
    <location>
        <begin position="23"/>
        <end position="417"/>
    </location>
</feature>
<reference evidence="4" key="1">
    <citation type="journal article" date="2019" name="Int. J. Syst. Evol. Microbiol.">
        <title>The Global Catalogue of Microorganisms (GCM) 10K type strain sequencing project: providing services to taxonomists for standard genome sequencing and annotation.</title>
        <authorList>
            <consortium name="The Broad Institute Genomics Platform"/>
            <consortium name="The Broad Institute Genome Sequencing Center for Infectious Disease"/>
            <person name="Wu L."/>
            <person name="Ma J."/>
        </authorList>
    </citation>
    <scope>NUCLEOTIDE SEQUENCE [LARGE SCALE GENOMIC DNA]</scope>
    <source>
        <strain evidence="4">CGMCC 4.7178</strain>
    </source>
</reference>
<feature type="compositionally biased region" description="Basic and acidic residues" evidence="1">
    <location>
        <begin position="195"/>
        <end position="206"/>
    </location>
</feature>
<evidence type="ECO:0000313" key="4">
    <source>
        <dbReference type="Proteomes" id="UP000631535"/>
    </source>
</evidence>
<dbReference type="InterPro" id="IPR023631">
    <property type="entry name" value="Amidase_dom"/>
</dbReference>
<dbReference type="PANTHER" id="PTHR46310">
    <property type="entry name" value="AMIDASE 1"/>
    <property type="match status" value="1"/>
</dbReference>
<dbReference type="InterPro" id="IPR036928">
    <property type="entry name" value="AS_sf"/>
</dbReference>
<name>A0ABQ2LT99_9ACTN</name>
<dbReference type="Gene3D" id="3.90.1300.10">
    <property type="entry name" value="Amidase signature (AS) domain"/>
    <property type="match status" value="1"/>
</dbReference>
<feature type="region of interest" description="Disordered" evidence="1">
    <location>
        <begin position="190"/>
        <end position="224"/>
    </location>
</feature>
<protein>
    <submittedName>
        <fullName evidence="3">Amidase</fullName>
    </submittedName>
</protein>
<feature type="region of interest" description="Disordered" evidence="1">
    <location>
        <begin position="93"/>
        <end position="119"/>
    </location>
</feature>
<dbReference type="InterPro" id="IPR020556">
    <property type="entry name" value="Amidase_CS"/>
</dbReference>
<organism evidence="3 4">
    <name type="scientific">Streptomyces daqingensis</name>
    <dbReference type="NCBI Taxonomy" id="1472640"/>
    <lineage>
        <taxon>Bacteria</taxon>
        <taxon>Bacillati</taxon>
        <taxon>Actinomycetota</taxon>
        <taxon>Actinomycetes</taxon>
        <taxon>Kitasatosporales</taxon>
        <taxon>Streptomycetaceae</taxon>
        <taxon>Streptomyces</taxon>
    </lineage>
</organism>
<dbReference type="Proteomes" id="UP000631535">
    <property type="component" value="Unassembled WGS sequence"/>
</dbReference>